<evidence type="ECO:0000256" key="16">
    <source>
        <dbReference type="ARBA" id="ARBA00048679"/>
    </source>
</evidence>
<evidence type="ECO:0000256" key="2">
    <source>
        <dbReference type="ARBA" id="ARBA00011031"/>
    </source>
</evidence>
<dbReference type="InterPro" id="IPR036738">
    <property type="entry name" value="FRB_sf"/>
</dbReference>
<evidence type="ECO:0000256" key="6">
    <source>
        <dbReference type="ARBA" id="ARBA00022679"/>
    </source>
</evidence>
<evidence type="ECO:0000256" key="11">
    <source>
        <dbReference type="ARBA" id="ARBA00023254"/>
    </source>
</evidence>
<dbReference type="GO" id="GO:1905356">
    <property type="term" value="P:regulation of snRNA pseudouridine synthesis"/>
    <property type="evidence" value="ECO:0007669"/>
    <property type="project" value="UniProtKB-ARBA"/>
</dbReference>
<sequence length="2509" mass="283148">MSPQQLTQQQQVALERLDIISRELRSRTSDDVRRRAAAQLRELVAVCHRDLSPDHFHAFYTTVNNRITQLITHGSDSSERLGGIYALDALIDFEGVDASLKYTRFTQNLKTILRGKDITPMQAAAAALGKLCRPGGSLTSELVESEVKTALEWLQSERIEERRYSAVLELRELARNAPTLMYGYVGLIFDLIWVGLRDQRQLIRTTAAETVSACFRIIRERDQELKQTWMNKMYTEMNQGLKVNTVESIHGSLLVLKELLEQGGMYMQGQYDDACEIVFKHKEHRDPTIRKTIVLLIPDLASYDPTAFTSRYLHQFMLYLTGMLKRDKDRNDAFLAIGNIANSVKSAIAPYLDGVIIYVCEGLSLSSRKRGSVDPVFDCISRLAVAVGQTLSKYMEALLDPIFACELTPKLTQALVDIAFYIPPVKATIQERLLDMLSIVLCGEPFKPLGAPQPNTLNSLPVVAKDSKDPQAYEHRKAEIKLALNTLGSFDFSGTDALLPSASRLASRPSQRLLEAQSRASNPGSDTQSHKYGFSPFSSVKRKTTQLAELAPSLSSRLSALIRLPPQILARKGAVTTAVPGFLPSRPIVKGKLTEDQGHVLNEFVRDVAIKYVDDDDTEIREAAALTCCQLYVEDIIVSQTSQHALQVVGEVIGRLLTVGISDPEPTIRRTVLAALDERFDRHLAKAENIRILLLALNDEVFAIREVAISIIGRLAKYNPAYIVPSLRKNLLQMLTELEFSDVARNKEESARLLSLLIQNAQGLIRPYVQPMIAVLLPKANDPTASVAATILNAIGELAAVGGEDILPYKDQLMPLIIAALQDQSSNAKREAALHALGQLASNSGYVIQPYLEYPQLLELLQGIIRSEGHRGPLRQETIKLMGILGALDPYKHQQVEERTPEMQRRVEATQMTDISLMMTGLMPSNKEYFSTVVINGLLQILNDPSLVQHHAAVIEAIMNIFRTLGLECVQFLDRIIPAFLHVIRSSAAQRLESYFNQLATLVSIVRQHIRNYLPDIIEILEEYWNTSSSLQTTILQLIEAISRSLEGEFKVYLAGLLPLMLGALERDVTAKRIPSERVLHAFLVFGSSSEEYMHLIIPVIVRTFEKQGQPIYIRKLAIETIGKLSREVNLNDFASRIIHPLTRVLTMGESSLRIAALDTLCALIQQLGKEYTPFMSSVNKILASSQIQHQNYELLVSKLQKGEPLPQHLSSERLENQVDEPMFGDLASKKLEMNPVHLKAAWDTKGKSTKEDWQEWLRRFSTTLLSESPNHALRACASLASLYEQFQDELIQNIESAIKSENVPPDLLALLLNLAEFMEHDDKALPIDIRVLGREAARCHAYAKALHYKELEFLQDQSSGAVEALIVINNQLQQSDAAIGILRRAQLYKDGITLRETWFEKLERWEEALAFYDKRLEDAENNREAVPVEVIMGKMRCVLLRPQATDRTLATAAAWGLGKWDSMDKYLQSMRRSSPDRSFFSAILALHRNQFPEALSCVQHAREGLDTELSALVSESYNRAYQVVVRVQMLAELEELIVYKQCDERKQATMRRTWEARLKGCQRNVEVWHRMLRLRALVISPGENMHMWIKFANLCRKSGRMGLADKSLKQLVGIDGSLETVLPYWGDRQQPVHNRNIPAQVIYGILKYQWDLGIQSGGFKNNDLPPMALYSLRKFTHDTAARLEHIKDQLTAQVPNGFEISSDFNFQHPLDPAVLSPQTHKALQDQTILLAKCYLRQGEWIRALHRDTWHHHQVQEVLSAYSAATKYNPRWYKAWHGWALANFEIVNQITSRADREHVSVDPAVILDYVVPAIRGFFKSIALSAGSSLQDTLRLLTLWFTHGGSTDVNNAVTEGFTNISVDTWLEVIPQLIARINQPNRRVQQSVHNLLADVGRAHPQALVYPLTVAMKSAQSSVRSKSAAQIMDSMRQHSANLVTQAEIVSQELIRVAVLWHELWHEALEEASRLYFGDHNIEGMFAVLGPLHDLLERGPETLREISFVQAFGRDLTEAREWCRQYQSTRDVNDLNQAWDLYYQVFRRISRQLPQVTTLELTYCSPKLLAAKDLDLAVPGTYRSGAPVVRIQGFDSTFTVINSKQRPRKLNISGSDGISYAFLLKGHEDIRQDERVMQLFGLCNTLLANDSECYKRHLNIQRYPAIPLSQNSGLLGWVPNSDTLHVLIREYRESRKILLNIEHRIMLQMAPDYDNLTLMQKVEVFGYALDNTTGQDLYRVLWLKSKSSEAWLERRTNYTRSLGVMSMVGYILGLGDRHPSNLMLDRITGKIIHIDFGDCFEVAMKREKYPERVPFRLTRMLTYAMEVSNIEGSFRITCEHVMRVLRDNKESVMAVLEAFIHDPLLTWRLTNVQSPAAPFQSEREAALAGPHGGRNRRPSVLDGRPQDLMAAQAGMDGMPTGPMPSARARARTNSSVAARDGPAAVNGNGNGHGHTDVVEVQNARALEVLDRVQQKLTGRDFKNVEELDVVNQVSKLIVEATKLENLCQHYIGWCSFW</sequence>
<dbReference type="OrthoDB" id="381190at2759"/>
<gene>
    <name evidence="22" type="ORF">PPNO1_LOCUS3136</name>
</gene>
<dbReference type="Pfam" id="PF02260">
    <property type="entry name" value="FATC"/>
    <property type="match status" value="1"/>
</dbReference>
<dbReference type="InterPro" id="IPR016024">
    <property type="entry name" value="ARM-type_fold"/>
</dbReference>
<dbReference type="FunFam" id="1.10.1070.11:FF:000020">
    <property type="entry name" value="Serine/threonine-protein kinase TOR"/>
    <property type="match status" value="1"/>
</dbReference>
<dbReference type="Pfam" id="PF11865">
    <property type="entry name" value="mTOR_dom"/>
    <property type="match status" value="1"/>
</dbReference>
<keyword evidence="23" id="KW-1185">Reference proteome</keyword>
<evidence type="ECO:0000256" key="18">
    <source>
        <dbReference type="SAM" id="MobiDB-lite"/>
    </source>
</evidence>
<dbReference type="InterPro" id="IPR003152">
    <property type="entry name" value="FATC_dom"/>
</dbReference>
<dbReference type="InterPro" id="IPR036940">
    <property type="entry name" value="PI3/4_kinase_cat_sf"/>
</dbReference>
<dbReference type="Pfam" id="PF02259">
    <property type="entry name" value="FAT"/>
    <property type="match status" value="1"/>
</dbReference>
<protein>
    <recommendedName>
        <fullName evidence="17">Serine/threonine-protein kinase TOR</fullName>
        <ecNumber evidence="17">2.7.11.1</ecNumber>
    </recommendedName>
</protein>
<dbReference type="GO" id="GO:0000785">
    <property type="term" value="C:chromatin"/>
    <property type="evidence" value="ECO:0007669"/>
    <property type="project" value="UniProtKB-ARBA"/>
</dbReference>
<dbReference type="GO" id="GO:0042254">
    <property type="term" value="P:ribosome biogenesis"/>
    <property type="evidence" value="ECO:0007669"/>
    <property type="project" value="UniProtKB-ARBA"/>
</dbReference>
<dbReference type="Pfam" id="PF08771">
    <property type="entry name" value="FRB_dom"/>
    <property type="match status" value="1"/>
</dbReference>
<dbReference type="GO" id="GO:0010972">
    <property type="term" value="P:negative regulation of G2/M transition of mitotic cell cycle"/>
    <property type="evidence" value="ECO:0007669"/>
    <property type="project" value="UniProtKB-ARBA"/>
</dbReference>
<proteinExistence type="inferred from homology"/>
<dbReference type="InterPro" id="IPR014009">
    <property type="entry name" value="PIK_FAT"/>
</dbReference>
<name>A0A9P1M892_9PEZI</name>
<keyword evidence="4 17" id="KW-0723">Serine/threonine-protein kinase</keyword>
<feature type="region of interest" description="Disordered" evidence="18">
    <location>
        <begin position="2372"/>
        <end position="2394"/>
    </location>
</feature>
<dbReference type="InterPro" id="IPR018936">
    <property type="entry name" value="PI3/4_kinase_CS"/>
</dbReference>
<dbReference type="CDD" id="cd05169">
    <property type="entry name" value="PIKKc_TOR"/>
    <property type="match status" value="1"/>
</dbReference>
<evidence type="ECO:0000256" key="8">
    <source>
        <dbReference type="ARBA" id="ARBA00022741"/>
    </source>
</evidence>
<feature type="compositionally biased region" description="Polar residues" evidence="18">
    <location>
        <begin position="518"/>
        <end position="527"/>
    </location>
</feature>
<dbReference type="Gene3D" id="1.10.1070.11">
    <property type="entry name" value="Phosphatidylinositol 3-/4-kinase, catalytic domain"/>
    <property type="match status" value="1"/>
</dbReference>
<dbReference type="InterPro" id="IPR057564">
    <property type="entry name" value="HEAT_ATR"/>
</dbReference>
<evidence type="ECO:0000256" key="3">
    <source>
        <dbReference type="ARBA" id="ARBA00011370"/>
    </source>
</evidence>
<dbReference type="SUPFAM" id="SSF48371">
    <property type="entry name" value="ARM repeat"/>
    <property type="match status" value="2"/>
</dbReference>
<evidence type="ECO:0000259" key="21">
    <source>
        <dbReference type="PROSITE" id="PS51190"/>
    </source>
</evidence>
<dbReference type="GO" id="GO:0005886">
    <property type="term" value="C:plasma membrane"/>
    <property type="evidence" value="ECO:0007669"/>
    <property type="project" value="UniProtKB-SubCell"/>
</dbReference>
<dbReference type="SMART" id="SM01346">
    <property type="entry name" value="DUF3385"/>
    <property type="match status" value="1"/>
</dbReference>
<dbReference type="GO" id="GO:0038202">
    <property type="term" value="P:TORC1 signaling"/>
    <property type="evidence" value="ECO:0007669"/>
    <property type="project" value="TreeGrafter"/>
</dbReference>
<dbReference type="InterPro" id="IPR058584">
    <property type="entry name" value="IMB1_TNPO1-like_TPR"/>
</dbReference>
<dbReference type="Gene3D" id="1.20.120.150">
    <property type="entry name" value="FKBP12-rapamycin binding domain"/>
    <property type="match status" value="1"/>
</dbReference>
<evidence type="ECO:0000256" key="12">
    <source>
        <dbReference type="ARBA" id="ARBA00023306"/>
    </source>
</evidence>
<evidence type="ECO:0000256" key="7">
    <source>
        <dbReference type="ARBA" id="ARBA00022737"/>
    </source>
</evidence>
<keyword evidence="10 17" id="KW-0067">ATP-binding</keyword>
<dbReference type="FunFam" id="3.30.1010.10:FF:000004">
    <property type="entry name" value="Serine/threonine-protein kinase TOR"/>
    <property type="match status" value="1"/>
</dbReference>
<dbReference type="GO" id="GO:0045944">
    <property type="term" value="P:positive regulation of transcription by RNA polymerase II"/>
    <property type="evidence" value="ECO:0007669"/>
    <property type="project" value="UniProtKB-ARBA"/>
</dbReference>
<evidence type="ECO:0000313" key="23">
    <source>
        <dbReference type="Proteomes" id="UP000838763"/>
    </source>
</evidence>
<dbReference type="InterPro" id="IPR009076">
    <property type="entry name" value="FRB_dom"/>
</dbReference>
<evidence type="ECO:0000256" key="15">
    <source>
        <dbReference type="ARBA" id="ARBA00047899"/>
    </source>
</evidence>
<dbReference type="GO" id="GO:1901992">
    <property type="term" value="P:positive regulation of mitotic cell cycle phase transition"/>
    <property type="evidence" value="ECO:0007669"/>
    <property type="project" value="UniProtKB-ARBA"/>
</dbReference>
<accession>A0A9P1M892</accession>
<evidence type="ECO:0000256" key="5">
    <source>
        <dbReference type="ARBA" id="ARBA00022554"/>
    </source>
</evidence>
<dbReference type="Proteomes" id="UP000838763">
    <property type="component" value="Unassembled WGS sequence"/>
</dbReference>
<dbReference type="PANTHER" id="PTHR11139">
    <property type="entry name" value="ATAXIA TELANGIECTASIA MUTATED ATM -RELATED"/>
    <property type="match status" value="1"/>
</dbReference>
<keyword evidence="6 17" id="KW-0808">Transferase</keyword>
<dbReference type="GO" id="GO:0031931">
    <property type="term" value="C:TORC1 complex"/>
    <property type="evidence" value="ECO:0007669"/>
    <property type="project" value="TreeGrafter"/>
</dbReference>
<evidence type="ECO:0000256" key="4">
    <source>
        <dbReference type="ARBA" id="ARBA00022527"/>
    </source>
</evidence>
<dbReference type="GO" id="GO:0016242">
    <property type="term" value="P:negative regulation of macroautophagy"/>
    <property type="evidence" value="ECO:0007669"/>
    <property type="project" value="TreeGrafter"/>
</dbReference>
<dbReference type="FunFam" id="1.25.10.10:FF:000371">
    <property type="entry name" value="Serine/threonine-protein kinase TOR"/>
    <property type="match status" value="1"/>
</dbReference>
<dbReference type="GO" id="GO:0031137">
    <property type="term" value="P:regulation of conjugation with cellular fusion"/>
    <property type="evidence" value="ECO:0007669"/>
    <property type="project" value="UniProtKB-ARBA"/>
</dbReference>
<dbReference type="GO" id="GO:0006995">
    <property type="term" value="P:cellular response to nitrogen starvation"/>
    <property type="evidence" value="ECO:0007669"/>
    <property type="project" value="UniProtKB-ARBA"/>
</dbReference>
<feature type="domain" description="FAT" evidence="20">
    <location>
        <begin position="1332"/>
        <end position="1911"/>
    </location>
</feature>
<dbReference type="SMART" id="SM01345">
    <property type="entry name" value="Rapamycin_bind"/>
    <property type="match status" value="1"/>
</dbReference>
<dbReference type="Pfam" id="PF00454">
    <property type="entry name" value="PI3_PI4_kinase"/>
    <property type="match status" value="1"/>
</dbReference>
<dbReference type="InterPro" id="IPR024585">
    <property type="entry name" value="mTOR_dom"/>
</dbReference>
<dbReference type="FunFam" id="1.25.10.10:FF:000582">
    <property type="entry name" value="Serine/threonine-protein kinase TOR"/>
    <property type="match status" value="1"/>
</dbReference>
<feature type="domain" description="FATC" evidence="21">
    <location>
        <begin position="2477"/>
        <end position="2509"/>
    </location>
</feature>
<dbReference type="EMBL" id="CALLCH030000008">
    <property type="protein sequence ID" value="CAI4213389.1"/>
    <property type="molecule type" value="Genomic_DNA"/>
</dbReference>
<dbReference type="PROSITE" id="PS50290">
    <property type="entry name" value="PI3_4_KINASE_3"/>
    <property type="match status" value="1"/>
</dbReference>
<comment type="function">
    <text evidence="13">Serine/threonine protein kinase which activates checkpoint signaling upon genotoxic stresses such as ionizing radiation (IR), ultraviolet light (UV), or DNA replication stalling, thereby acting as a DNA damage sensor. Recognizes the substrate consensus sequence [ST]-Q. Phosphorylates histone H2A to form H2AS128ph (gamma-H2A) at sites of DNA damage, involved in the regulation of DNA damage response mechanism. Required for the control of telomere length and genome stability.</text>
</comment>
<dbReference type="PANTHER" id="PTHR11139:SF9">
    <property type="entry name" value="SERINE_THREONINE-PROTEIN KINASE MTOR"/>
    <property type="match status" value="1"/>
</dbReference>
<organism evidence="22 23">
    <name type="scientific">Parascedosporium putredinis</name>
    <dbReference type="NCBI Taxonomy" id="1442378"/>
    <lineage>
        <taxon>Eukaryota</taxon>
        <taxon>Fungi</taxon>
        <taxon>Dikarya</taxon>
        <taxon>Ascomycota</taxon>
        <taxon>Pezizomycotina</taxon>
        <taxon>Sordariomycetes</taxon>
        <taxon>Hypocreomycetidae</taxon>
        <taxon>Microascales</taxon>
        <taxon>Microascaceae</taxon>
        <taxon>Parascedosporium</taxon>
    </lineage>
</organism>
<evidence type="ECO:0000313" key="22">
    <source>
        <dbReference type="EMBL" id="CAI4213389.1"/>
    </source>
</evidence>
<dbReference type="Gene3D" id="3.30.1010.10">
    <property type="entry name" value="Phosphatidylinositol 3-kinase Catalytic Subunit, Chain A, domain 4"/>
    <property type="match status" value="1"/>
</dbReference>
<dbReference type="FunFam" id="1.25.10.10:FF:000446">
    <property type="entry name" value="Serine/threonine-protein kinase TOR"/>
    <property type="match status" value="1"/>
</dbReference>
<dbReference type="GO" id="GO:0005634">
    <property type="term" value="C:nucleus"/>
    <property type="evidence" value="ECO:0007669"/>
    <property type="project" value="TreeGrafter"/>
</dbReference>
<dbReference type="SMART" id="SM01343">
    <property type="entry name" value="FATC"/>
    <property type="match status" value="1"/>
</dbReference>
<comment type="caution">
    <text evidence="22">The sequence shown here is derived from an EMBL/GenBank/DDBJ whole genome shotgun (WGS) entry which is preliminary data.</text>
</comment>
<keyword evidence="8 17" id="KW-0547">Nucleotide-binding</keyword>
<dbReference type="FunFam" id="1.20.120.150:FF:000001">
    <property type="entry name" value="Serine/threonine-protein kinase TOR"/>
    <property type="match status" value="1"/>
</dbReference>
<evidence type="ECO:0000256" key="9">
    <source>
        <dbReference type="ARBA" id="ARBA00022777"/>
    </source>
</evidence>
<dbReference type="GO" id="GO:0031932">
    <property type="term" value="C:TORC2 complex"/>
    <property type="evidence" value="ECO:0007669"/>
    <property type="project" value="TreeGrafter"/>
</dbReference>
<dbReference type="InterPro" id="IPR003151">
    <property type="entry name" value="PIK-rel_kinase_FAT"/>
</dbReference>
<dbReference type="EC" id="2.7.11.1" evidence="17"/>
<keyword evidence="9 17" id="KW-0418">Kinase</keyword>
<dbReference type="InterPro" id="IPR050517">
    <property type="entry name" value="DDR_Repair_Kinase"/>
</dbReference>
<dbReference type="PROSITE" id="PS51190">
    <property type="entry name" value="FATC"/>
    <property type="match status" value="1"/>
</dbReference>
<dbReference type="GO" id="GO:0005524">
    <property type="term" value="F:ATP binding"/>
    <property type="evidence" value="ECO:0007669"/>
    <property type="project" value="UniProtKB-KW"/>
</dbReference>
<dbReference type="GO" id="GO:0051321">
    <property type="term" value="P:meiotic cell cycle"/>
    <property type="evidence" value="ECO:0007669"/>
    <property type="project" value="UniProtKB-KW"/>
</dbReference>
<dbReference type="Pfam" id="PF25574">
    <property type="entry name" value="TPR_IMB1"/>
    <property type="match status" value="1"/>
</dbReference>
<evidence type="ECO:0000256" key="14">
    <source>
        <dbReference type="ARBA" id="ARBA00029427"/>
    </source>
</evidence>
<dbReference type="GO" id="GO:0004674">
    <property type="term" value="F:protein serine/threonine kinase activity"/>
    <property type="evidence" value="ECO:0007669"/>
    <property type="project" value="UniProtKB-KW"/>
</dbReference>
<dbReference type="GO" id="GO:0044877">
    <property type="term" value="F:protein-containing complex binding"/>
    <property type="evidence" value="ECO:0007669"/>
    <property type="project" value="InterPro"/>
</dbReference>
<keyword evidence="5" id="KW-0926">Vacuole</keyword>
<evidence type="ECO:0000256" key="17">
    <source>
        <dbReference type="RuleBase" id="RU364109"/>
    </source>
</evidence>
<keyword evidence="12" id="KW-0131">Cell cycle</keyword>
<evidence type="ECO:0000256" key="1">
    <source>
        <dbReference type="ARBA" id="ARBA00004413"/>
    </source>
</evidence>
<dbReference type="InterPro" id="IPR011009">
    <property type="entry name" value="Kinase-like_dom_sf"/>
</dbReference>
<feature type="domain" description="PI3K/PI4K catalytic" evidence="19">
    <location>
        <begin position="2086"/>
        <end position="2401"/>
    </location>
</feature>
<keyword evidence="11" id="KW-0469">Meiosis</keyword>
<dbReference type="InterPro" id="IPR000403">
    <property type="entry name" value="PI3/4_kinase_cat_dom"/>
</dbReference>
<dbReference type="PROSITE" id="PS51189">
    <property type="entry name" value="FAT"/>
    <property type="match status" value="1"/>
</dbReference>
<comment type="subcellular location">
    <subcellularLocation>
        <location evidence="1">Cell membrane</location>
        <topology evidence="1">Peripheral membrane protein</topology>
        <orientation evidence="1">Cytoplasmic side</orientation>
    </subcellularLocation>
    <subcellularLocation>
        <location evidence="14">Vacuole membrane</location>
        <topology evidence="14">Peripheral membrane protein</topology>
        <orientation evidence="14">Cytoplasmic side</orientation>
    </subcellularLocation>
</comment>
<evidence type="ECO:0000259" key="19">
    <source>
        <dbReference type="PROSITE" id="PS50290"/>
    </source>
</evidence>
<dbReference type="InterPro" id="IPR011989">
    <property type="entry name" value="ARM-like"/>
</dbReference>
<comment type="catalytic activity">
    <reaction evidence="16">
        <text>L-seryl-[protein] + ATP = O-phospho-L-seryl-[protein] + ADP + H(+)</text>
        <dbReference type="Rhea" id="RHEA:17989"/>
        <dbReference type="Rhea" id="RHEA-COMP:9863"/>
        <dbReference type="Rhea" id="RHEA-COMP:11604"/>
        <dbReference type="ChEBI" id="CHEBI:15378"/>
        <dbReference type="ChEBI" id="CHEBI:29999"/>
        <dbReference type="ChEBI" id="CHEBI:30616"/>
        <dbReference type="ChEBI" id="CHEBI:83421"/>
        <dbReference type="ChEBI" id="CHEBI:456216"/>
        <dbReference type="EC" id="2.7.11.1"/>
    </reaction>
</comment>
<keyword evidence="7" id="KW-0677">Repeat</keyword>
<comment type="similarity">
    <text evidence="2 17">Belongs to the PI3/PI4-kinase family.</text>
</comment>
<comment type="subunit">
    <text evidence="3">Associates with DNA double-strand breaks.</text>
</comment>
<dbReference type="SUPFAM" id="SSF47212">
    <property type="entry name" value="FKBP12-rapamycin-binding domain of FKBP-rapamycin-associated protein (FRAP)"/>
    <property type="match status" value="1"/>
</dbReference>
<dbReference type="GO" id="GO:0000329">
    <property type="term" value="C:fungal-type vacuole membrane"/>
    <property type="evidence" value="ECO:0007669"/>
    <property type="project" value="UniProtKB-ARBA"/>
</dbReference>
<dbReference type="InterPro" id="IPR026683">
    <property type="entry name" value="TOR_cat"/>
</dbReference>
<dbReference type="PROSITE" id="PS00915">
    <property type="entry name" value="PI3_4_KINASE_1"/>
    <property type="match status" value="1"/>
</dbReference>
<evidence type="ECO:0000256" key="13">
    <source>
        <dbReference type="ARBA" id="ARBA00025079"/>
    </source>
</evidence>
<dbReference type="Pfam" id="PF23593">
    <property type="entry name" value="HEAT_ATR"/>
    <property type="match status" value="1"/>
</dbReference>
<dbReference type="Gene3D" id="1.25.10.10">
    <property type="entry name" value="Leucine-rich Repeat Variant"/>
    <property type="match status" value="3"/>
</dbReference>
<reference evidence="22" key="1">
    <citation type="submission" date="2022-11" db="EMBL/GenBank/DDBJ databases">
        <authorList>
            <person name="Scott C."/>
            <person name="Bruce N."/>
        </authorList>
    </citation>
    <scope>NUCLEOTIDE SEQUENCE</scope>
</reference>
<comment type="catalytic activity">
    <reaction evidence="15 17">
        <text>L-threonyl-[protein] + ATP = O-phospho-L-threonyl-[protein] + ADP + H(+)</text>
        <dbReference type="Rhea" id="RHEA:46608"/>
        <dbReference type="Rhea" id="RHEA-COMP:11060"/>
        <dbReference type="Rhea" id="RHEA-COMP:11605"/>
        <dbReference type="ChEBI" id="CHEBI:15378"/>
        <dbReference type="ChEBI" id="CHEBI:30013"/>
        <dbReference type="ChEBI" id="CHEBI:30616"/>
        <dbReference type="ChEBI" id="CHEBI:61977"/>
        <dbReference type="ChEBI" id="CHEBI:456216"/>
        <dbReference type="EC" id="2.7.11.1"/>
    </reaction>
</comment>
<dbReference type="SUPFAM" id="SSF56112">
    <property type="entry name" value="Protein kinase-like (PK-like)"/>
    <property type="match status" value="1"/>
</dbReference>
<feature type="region of interest" description="Disordered" evidence="18">
    <location>
        <begin position="510"/>
        <end position="536"/>
    </location>
</feature>
<dbReference type="SMART" id="SM00146">
    <property type="entry name" value="PI3Kc"/>
    <property type="match status" value="1"/>
</dbReference>
<evidence type="ECO:0000256" key="10">
    <source>
        <dbReference type="ARBA" id="ARBA00022840"/>
    </source>
</evidence>
<evidence type="ECO:0000259" key="20">
    <source>
        <dbReference type="PROSITE" id="PS51189"/>
    </source>
</evidence>